<gene>
    <name evidence="2" type="ORF">N800_04800</name>
</gene>
<dbReference type="Proteomes" id="UP000029998">
    <property type="component" value="Unassembled WGS sequence"/>
</dbReference>
<evidence type="ECO:0000256" key="1">
    <source>
        <dbReference type="SAM" id="SignalP"/>
    </source>
</evidence>
<keyword evidence="1" id="KW-0732">Signal</keyword>
<dbReference type="eggNOG" id="ENOG5032ZXK">
    <property type="taxonomic scope" value="Bacteria"/>
</dbReference>
<evidence type="ECO:0000313" key="2">
    <source>
        <dbReference type="EMBL" id="KGM54210.1"/>
    </source>
</evidence>
<dbReference type="RefSeq" id="WP_036137543.1">
    <property type="nucleotide sequence ID" value="NZ_AVPU01000015.1"/>
</dbReference>
<dbReference type="Gene3D" id="2.20.130.30">
    <property type="entry name" value="Protein of unknown function DUF2782"/>
    <property type="match status" value="1"/>
</dbReference>
<dbReference type="AlphaFoldDB" id="A0A0A0EVC6"/>
<organism evidence="2 3">
    <name type="scientific">Lysobacter daejeonensis GH1-9</name>
    <dbReference type="NCBI Taxonomy" id="1385517"/>
    <lineage>
        <taxon>Bacteria</taxon>
        <taxon>Pseudomonadati</taxon>
        <taxon>Pseudomonadota</taxon>
        <taxon>Gammaproteobacteria</taxon>
        <taxon>Lysobacterales</taxon>
        <taxon>Lysobacteraceae</taxon>
        <taxon>Aerolutibacter</taxon>
    </lineage>
</organism>
<proteinExistence type="predicted"/>
<reference evidence="2 3" key="1">
    <citation type="submission" date="2013-08" db="EMBL/GenBank/DDBJ databases">
        <title>Genome sequencing of Lysobacter.</title>
        <authorList>
            <person name="Zhang S."/>
            <person name="Wang G."/>
        </authorList>
    </citation>
    <scope>NUCLEOTIDE SEQUENCE [LARGE SCALE GENOMIC DNA]</scope>
    <source>
        <strain evidence="2 3">GH1-9</strain>
    </source>
</reference>
<keyword evidence="3" id="KW-1185">Reference proteome</keyword>
<dbReference type="EMBL" id="AVPU01000015">
    <property type="protein sequence ID" value="KGM54210.1"/>
    <property type="molecule type" value="Genomic_DNA"/>
</dbReference>
<accession>A0A0A0EVC6</accession>
<dbReference type="Pfam" id="PF11191">
    <property type="entry name" value="DUF2782"/>
    <property type="match status" value="1"/>
</dbReference>
<dbReference type="PROSITE" id="PS51257">
    <property type="entry name" value="PROKAR_LIPOPROTEIN"/>
    <property type="match status" value="1"/>
</dbReference>
<feature type="chain" id="PRO_5001962465" description="DUF2782 domain-containing protein" evidence="1">
    <location>
        <begin position="23"/>
        <end position="99"/>
    </location>
</feature>
<feature type="signal peptide" evidence="1">
    <location>
        <begin position="1"/>
        <end position="22"/>
    </location>
</feature>
<protein>
    <recommendedName>
        <fullName evidence="4">DUF2782 domain-containing protein</fullName>
    </recommendedName>
</protein>
<sequence length="99" mass="10549">MRPLSIALLAACLAGLTGCLSLQDSDPTAALEGATVTTRPGENGDVIEEYRVAGQLKVVKITPLRGPAYYLMDRDGDGHLDSSKGEGPVSPVYWKLFGW</sequence>
<name>A0A0A0EVC6_9GAMM</name>
<dbReference type="OrthoDB" id="5296182at2"/>
<dbReference type="STRING" id="1385517.N800_04800"/>
<evidence type="ECO:0000313" key="3">
    <source>
        <dbReference type="Proteomes" id="UP000029998"/>
    </source>
</evidence>
<dbReference type="InterPro" id="IPR021357">
    <property type="entry name" value="DUF2782"/>
</dbReference>
<comment type="caution">
    <text evidence="2">The sequence shown here is derived from an EMBL/GenBank/DDBJ whole genome shotgun (WGS) entry which is preliminary data.</text>
</comment>
<evidence type="ECO:0008006" key="4">
    <source>
        <dbReference type="Google" id="ProtNLM"/>
    </source>
</evidence>